<feature type="transmembrane region" description="Helical" evidence="6">
    <location>
        <begin position="345"/>
        <end position="365"/>
    </location>
</feature>
<evidence type="ECO:0000256" key="4">
    <source>
        <dbReference type="ARBA" id="ARBA00022989"/>
    </source>
</evidence>
<dbReference type="EMBL" id="JAUSVY010000005">
    <property type="protein sequence ID" value="MDQ0505728.1"/>
    <property type="molecule type" value="Genomic_DNA"/>
</dbReference>
<comment type="subcellular location">
    <subcellularLocation>
        <location evidence="1">Cell membrane</location>
        <topology evidence="1">Multi-pass membrane protein</topology>
    </subcellularLocation>
</comment>
<comment type="caution">
    <text evidence="8">The sequence shown here is derived from an EMBL/GenBank/DDBJ whole genome shotgun (WGS) entry which is preliminary data.</text>
</comment>
<evidence type="ECO:0000313" key="8">
    <source>
        <dbReference type="EMBL" id="MDQ0505728.1"/>
    </source>
</evidence>
<feature type="domain" description="Major facilitator superfamily (MFS) profile" evidence="7">
    <location>
        <begin position="19"/>
        <end position="394"/>
    </location>
</feature>
<dbReference type="PROSITE" id="PS50850">
    <property type="entry name" value="MFS"/>
    <property type="match status" value="1"/>
</dbReference>
<dbReference type="Proteomes" id="UP001241747">
    <property type="component" value="Unassembled WGS sequence"/>
</dbReference>
<evidence type="ECO:0000256" key="2">
    <source>
        <dbReference type="ARBA" id="ARBA00022475"/>
    </source>
</evidence>
<dbReference type="PANTHER" id="PTHR43124">
    <property type="entry name" value="PURINE EFFLUX PUMP PBUE"/>
    <property type="match status" value="1"/>
</dbReference>
<feature type="transmembrane region" description="Helical" evidence="6">
    <location>
        <begin position="20"/>
        <end position="42"/>
    </location>
</feature>
<dbReference type="SUPFAM" id="SSF103473">
    <property type="entry name" value="MFS general substrate transporter"/>
    <property type="match status" value="1"/>
</dbReference>
<gene>
    <name evidence="8" type="ORF">QOZ94_002528</name>
</gene>
<feature type="transmembrane region" description="Helical" evidence="6">
    <location>
        <begin position="54"/>
        <end position="74"/>
    </location>
</feature>
<organism evidence="8 9">
    <name type="scientific">Xanthobacter agilis</name>
    <dbReference type="NCBI Taxonomy" id="47492"/>
    <lineage>
        <taxon>Bacteria</taxon>
        <taxon>Pseudomonadati</taxon>
        <taxon>Pseudomonadota</taxon>
        <taxon>Alphaproteobacteria</taxon>
        <taxon>Hyphomicrobiales</taxon>
        <taxon>Xanthobacteraceae</taxon>
        <taxon>Xanthobacter</taxon>
    </lineage>
</organism>
<feature type="transmembrane region" description="Helical" evidence="6">
    <location>
        <begin position="304"/>
        <end position="324"/>
    </location>
</feature>
<name>A0ABU0LF17_XANAG</name>
<feature type="transmembrane region" description="Helical" evidence="6">
    <location>
        <begin position="371"/>
        <end position="388"/>
    </location>
</feature>
<feature type="transmembrane region" description="Helical" evidence="6">
    <location>
        <begin position="144"/>
        <end position="162"/>
    </location>
</feature>
<protein>
    <submittedName>
        <fullName evidence="8">DHA1 family inner membrane transport protein</fullName>
    </submittedName>
</protein>
<feature type="transmembrane region" description="Helical" evidence="6">
    <location>
        <begin position="247"/>
        <end position="266"/>
    </location>
</feature>
<dbReference type="Gene3D" id="1.20.1250.20">
    <property type="entry name" value="MFS general substrate transporter like domains"/>
    <property type="match status" value="2"/>
</dbReference>
<keyword evidence="3 6" id="KW-0812">Transmembrane</keyword>
<dbReference type="InterPro" id="IPR011701">
    <property type="entry name" value="MFS"/>
</dbReference>
<feature type="transmembrane region" description="Helical" evidence="6">
    <location>
        <begin position="114"/>
        <end position="132"/>
    </location>
</feature>
<sequence>MNVASSPAAGAGPKAVRLALLALALASFGIGTTEFVIVGLLPNVAADLGVTIPQAGFLVTGYALSVTFGSPFLAIATARMNRRHALMLLMGVFIAGNLLCAIAPGFWLLMGARVVTALCHGAFFGLGAVVAAELSPPSRKAQAIAMMFAGLTIANVLGVPLGTAMGEWLSWRDTFLAVVVIGIVAALALARWLPRSLPAPRVELKREARAIGSVQVILAMLISIVASSSLFSVFTYIAPILTSHTGVSTHGVTLMLLVFGVGLTVGNFGGGWLADRSLMPTVIGITAVEVVLLAVFPLTSAHPLPAAITLFVWGALAFALVAPLQMQVVQQAAEAPNLASTINQGAFNLGNAIGAGIGGVGLTMGLGYLDLPWIGAILAGIAMLLAIVSHRLDQVGHAVADREEAGPLTPVA</sequence>
<accession>A0ABU0LF17</accession>
<dbReference type="RefSeq" id="WP_237345476.1">
    <property type="nucleotide sequence ID" value="NZ_JABWGX010000010.1"/>
</dbReference>
<evidence type="ECO:0000313" key="9">
    <source>
        <dbReference type="Proteomes" id="UP001241747"/>
    </source>
</evidence>
<feature type="transmembrane region" description="Helical" evidence="6">
    <location>
        <begin position="214"/>
        <end position="241"/>
    </location>
</feature>
<keyword evidence="2" id="KW-1003">Cell membrane</keyword>
<evidence type="ECO:0000256" key="5">
    <source>
        <dbReference type="ARBA" id="ARBA00023136"/>
    </source>
</evidence>
<keyword evidence="9" id="KW-1185">Reference proteome</keyword>
<evidence type="ECO:0000256" key="1">
    <source>
        <dbReference type="ARBA" id="ARBA00004651"/>
    </source>
</evidence>
<evidence type="ECO:0000259" key="7">
    <source>
        <dbReference type="PROSITE" id="PS50850"/>
    </source>
</evidence>
<evidence type="ECO:0000256" key="3">
    <source>
        <dbReference type="ARBA" id="ARBA00022692"/>
    </source>
</evidence>
<feature type="transmembrane region" description="Helical" evidence="6">
    <location>
        <begin position="278"/>
        <end position="298"/>
    </location>
</feature>
<dbReference type="InterPro" id="IPR036259">
    <property type="entry name" value="MFS_trans_sf"/>
</dbReference>
<dbReference type="InterPro" id="IPR050189">
    <property type="entry name" value="MFS_Efflux_Transporters"/>
</dbReference>
<dbReference type="Pfam" id="PF07690">
    <property type="entry name" value="MFS_1"/>
    <property type="match status" value="1"/>
</dbReference>
<dbReference type="InterPro" id="IPR020846">
    <property type="entry name" value="MFS_dom"/>
</dbReference>
<keyword evidence="4 6" id="KW-1133">Transmembrane helix</keyword>
<feature type="transmembrane region" description="Helical" evidence="6">
    <location>
        <begin position="174"/>
        <end position="193"/>
    </location>
</feature>
<reference evidence="8 9" key="1">
    <citation type="submission" date="2023-07" db="EMBL/GenBank/DDBJ databases">
        <title>Genomic Encyclopedia of Type Strains, Phase IV (KMG-IV): sequencing the most valuable type-strain genomes for metagenomic binning, comparative biology and taxonomic classification.</title>
        <authorList>
            <person name="Goeker M."/>
        </authorList>
    </citation>
    <scope>NUCLEOTIDE SEQUENCE [LARGE SCALE GENOMIC DNA]</scope>
    <source>
        <strain evidence="8 9">DSM 3770</strain>
    </source>
</reference>
<dbReference type="PANTHER" id="PTHR43124:SF8">
    <property type="entry name" value="INNER MEMBRANE TRANSPORT PROTEIN YDHP"/>
    <property type="match status" value="1"/>
</dbReference>
<evidence type="ECO:0000256" key="6">
    <source>
        <dbReference type="SAM" id="Phobius"/>
    </source>
</evidence>
<dbReference type="CDD" id="cd17324">
    <property type="entry name" value="MFS_NepI_like"/>
    <property type="match status" value="1"/>
</dbReference>
<keyword evidence="5 6" id="KW-0472">Membrane</keyword>
<feature type="transmembrane region" description="Helical" evidence="6">
    <location>
        <begin position="86"/>
        <end position="108"/>
    </location>
</feature>
<proteinExistence type="predicted"/>